<dbReference type="KEGG" id="lbz:LBRM_23_1850"/>
<dbReference type="InterPro" id="IPR002110">
    <property type="entry name" value="Ankyrin_rpt"/>
</dbReference>
<dbReference type="InterPro" id="IPR050663">
    <property type="entry name" value="Ankyrin-SOCS_Box"/>
</dbReference>
<dbReference type="FunFam" id="1.25.40.20:FF:000740">
    <property type="entry name" value="Ankyrin_repeats_(Many_copies)/Ankyrin_repeats_(3_ copies)/Ankyrin_repeat_-_putative"/>
    <property type="match status" value="1"/>
</dbReference>
<gene>
    <name evidence="5" type="ORF">LBRM2904_05.0670</name>
</gene>
<sequence length="2015" mass="209684">MAYVPRLPFARLISLTHLSSAAPLPSRAHLTHAVPVPSLFERHPFSVAFSPRVSLFNRLRGRDTRKSERVEHERHRWLSVLQTTHRVRRLQGLRLAPTPTHPPSLPLPSLSNSSLVDTTRASLFLLLLLRNAMASTLPQEKKWKPTKTTAGAAPHRRGGGGGGSGLGDGGTGQMREDPHHTWNQQLMEACLACDAAVVRKLIECGADPVNAREVPPPSYYTGPIIQQLQRPSSSEAGWQSALPAIDQRREVSPLREQSSCNSSLPTPVAAAAPDSLPPLVAMLLSGLNTPAALEVMKLLIQHGASVNDTFSFSTTPLAAAGPGMDASEDERGGVAAGGTVANGSSGRGRRSRSVSADSKGKPPSGKSRASAIGAPPTVAPGAAAFAAVAGAGGAVVNPPEAPKHEERTVVGSVLHYVVAHCDHAQLMRLLLLATTAINFAADTSATLPSLPLHLQQQRTMDEAGGDGSPSLLQPSFPAPLPYSLLPAVEAETLVGAMRLLHQQHSGGAADPAGPNGSPSLAVTPGTSQPRKSRNASNAAALLRSTGTAAAAPPATAPPSAQAGGPMSAASLVSPSAAEAVLTALHQALLQRQTSTGGYRGLPILMSVYPQQQQKKEEGHADAADAAATDSAATAGVVSPAVAAAATPHNWWSLTSLCDVTGSVSADDLHQRTHLNLDLLDTCGRSAATIALERGDAVSVRLLSFFGAHVPFGGPVNASQTRLARACSNGDVARVEALLRQGDTITQLSADGRYTLVHYAAAQPSVLQVLGEHGLSMDFENSFGESALVSLLRHGTARNDPRYVQTLLALAAAVRSASTDGAMNTATTNLVNSMSSTTSANAVHFAQLSGAMQRNMILCPPVPLAALTSAGGATSGAAAAHLRVVSNSMSHGSAAQSANTNSGGSNVACQPFLGGCEVGTWWSFLPQTATTADVLDTLLRAGAVVQGFVPDEELDLPYVLFAEWQASIGAGGGGGGGSASTANGDDEAEDDGAGDGGMDGSGDAHGEDDYRSDDEDSSGADAGSNKVSRRSLSVSAATVTPASVRRDCSKRRQQRLAPVPARLPMRLTPLQHAIFDYHPELIRRLLVDYRVDPMHRDSQGATAVHYAVLCTHAQSVLELLLSPQVLVSSSIGNNKGRLSNNTGPDAFTAAATALPATHIDLNAIDMAGRTPLFYAAYVGNTTAVQRLIRFGGATLLCGKADKDGYTPLHIAVRQRHADIVELLVRHSNQLLGSAAGGGRGQPRDIFAELLASTNGGGGSTGRSLRGGTRRGSHLSPTTSSHGAGGSSSADPAGIAKLELLVNVEAEESATHMTALEMAIKAWQPTSSASLSEAEELQKGQLLRIASVLLAEAQASPLRPSGLANGGALLHRAVADGAVEMVELLLSHYADPNEANDVNETPLFLALRLAAPRVSSAEQAQQHRHRRTSLVRVLLQYGATPYAQSSANLQTPMHLAASSLGDADEILQLLFYSTPEAGGSSVAARRRRHEQQRHHRAPSNAANGTDGTSRGESYSLGGGGGGMEGSSSARRRHSGSGVGSIAGRKGLLERRAQQRRASPSSSLPGRAANASPASRRKQWRAAALSGNEHSEGLADLDGLADDQASLANSSFGYRDARNSSVTSVEQGNSDQSLRGTVGVLAPATRGGADEDVPQEEYEQFLQRLAQWQCADHLLEPEKCWLLTDAQGQTPLHVLCSRSSRALQYSPAVVKLLDDLQAVTRTNSVITAAAAGVFDGVLDDDHVLALCWRLPDAHGRTPLHIAAQSGFVEAIERILQQAPRSALAVDMQGRTPLHACVLMASSTTTPTAVTAGASSDDDDDVGDDHITQHKASKEDVAERATQLRHTLSLLRGVITADNNAAAGATKLPLQLQGAPLRRAAGDIMPSLSMKTTTTRCTTGGNAAASHSSAQRVVASLVQPSSITAQLQRWQQSRHWGCPALAMKGIGTGMSTASRDGSAAAAAPASRYLQSSGGASTLSSATSEWKAYAQLPDGQGRTALLLAAEVGNVSAARELLKIL</sequence>
<organism evidence="5 6">
    <name type="scientific">Leishmania braziliensis MHOM/BR/75/M2904</name>
    <dbReference type="NCBI Taxonomy" id="420245"/>
    <lineage>
        <taxon>Eukaryota</taxon>
        <taxon>Discoba</taxon>
        <taxon>Euglenozoa</taxon>
        <taxon>Kinetoplastea</taxon>
        <taxon>Metakinetoplastina</taxon>
        <taxon>Trypanosomatida</taxon>
        <taxon>Trypanosomatidae</taxon>
        <taxon>Leishmaniinae</taxon>
        <taxon>Leishmania</taxon>
        <taxon>Leishmania braziliensis species complex</taxon>
    </lineage>
</organism>
<feature type="compositionally biased region" description="Acidic residues" evidence="4">
    <location>
        <begin position="983"/>
        <end position="992"/>
    </location>
</feature>
<feature type="compositionally biased region" description="Polar residues" evidence="4">
    <location>
        <begin position="516"/>
        <end position="537"/>
    </location>
</feature>
<evidence type="ECO:0000256" key="1">
    <source>
        <dbReference type="ARBA" id="ARBA00022737"/>
    </source>
</evidence>
<dbReference type="GO" id="GO:0000976">
    <property type="term" value="F:transcription cis-regulatory region binding"/>
    <property type="evidence" value="ECO:0007669"/>
    <property type="project" value="TreeGrafter"/>
</dbReference>
<feature type="repeat" description="ANK" evidence="3">
    <location>
        <begin position="1363"/>
        <end position="1395"/>
    </location>
</feature>
<dbReference type="GO" id="GO:0045944">
    <property type="term" value="P:positive regulation of transcription by RNA polymerase II"/>
    <property type="evidence" value="ECO:0007669"/>
    <property type="project" value="TreeGrafter"/>
</dbReference>
<feature type="region of interest" description="Disordered" evidence="4">
    <location>
        <begin position="319"/>
        <end position="374"/>
    </location>
</feature>
<dbReference type="VEuPathDB" id="TriTrypDB:LbrM.23.1850"/>
<feature type="region of interest" description="Disordered" evidence="4">
    <location>
        <begin position="504"/>
        <end position="568"/>
    </location>
</feature>
<dbReference type="Pfam" id="PF00023">
    <property type="entry name" value="Ank"/>
    <property type="match status" value="2"/>
</dbReference>
<feature type="region of interest" description="Disordered" evidence="4">
    <location>
        <begin position="1476"/>
        <end position="1584"/>
    </location>
</feature>
<protein>
    <submittedName>
        <fullName evidence="5">Ankyrin_repeats_(Many_copies)/Ankyrin_repeats_(3_ copies)/Ankyrin_repeat</fullName>
    </submittedName>
</protein>
<dbReference type="PROSITE" id="PS50297">
    <property type="entry name" value="ANK_REP_REGION"/>
    <property type="match status" value="4"/>
</dbReference>
<dbReference type="PANTHER" id="PTHR24193">
    <property type="entry name" value="ANKYRIN REPEAT PROTEIN"/>
    <property type="match status" value="1"/>
</dbReference>
<dbReference type="Pfam" id="PF12796">
    <property type="entry name" value="Ank_2"/>
    <property type="match status" value="1"/>
</dbReference>
<evidence type="ECO:0000313" key="5">
    <source>
        <dbReference type="EMBL" id="SYZ62763.1"/>
    </source>
</evidence>
<proteinExistence type="predicted"/>
<dbReference type="PANTHER" id="PTHR24193:SF121">
    <property type="entry name" value="ADA2A-CONTAINING COMPLEX COMPONENT 3, ISOFORM D"/>
    <property type="match status" value="1"/>
</dbReference>
<dbReference type="RefSeq" id="XP_001565256.1">
    <property type="nucleotide sequence ID" value="XM_001565206.1"/>
</dbReference>
<dbReference type="Gene3D" id="1.25.40.20">
    <property type="entry name" value="Ankyrin repeat-containing domain"/>
    <property type="match status" value="6"/>
</dbReference>
<feature type="region of interest" description="Disordered" evidence="4">
    <location>
        <begin position="1250"/>
        <end position="1288"/>
    </location>
</feature>
<feature type="compositionally biased region" description="Low complexity" evidence="4">
    <location>
        <begin position="545"/>
        <end position="565"/>
    </location>
</feature>
<keyword evidence="2 3" id="KW-0040">ANK repeat</keyword>
<feature type="region of interest" description="Disordered" evidence="4">
    <location>
        <begin position="970"/>
        <end position="1033"/>
    </location>
</feature>
<evidence type="ECO:0000256" key="2">
    <source>
        <dbReference type="ARBA" id="ARBA00023043"/>
    </source>
</evidence>
<evidence type="ECO:0000313" key="6">
    <source>
        <dbReference type="Proteomes" id="UP000319462"/>
    </source>
</evidence>
<evidence type="ECO:0000256" key="3">
    <source>
        <dbReference type="PROSITE-ProRule" id="PRU00023"/>
    </source>
</evidence>
<keyword evidence="1" id="KW-0677">Repeat</keyword>
<feature type="repeat" description="ANK" evidence="3">
    <location>
        <begin position="1751"/>
        <end position="1773"/>
    </location>
</feature>
<dbReference type="PROSITE" id="PS50088">
    <property type="entry name" value="ANK_REPEAT"/>
    <property type="match status" value="4"/>
</dbReference>
<feature type="compositionally biased region" description="Polar residues" evidence="4">
    <location>
        <begin position="1616"/>
        <end position="1632"/>
    </location>
</feature>
<dbReference type="SMART" id="SM00248">
    <property type="entry name" value="ANK"/>
    <property type="match status" value="16"/>
</dbReference>
<feature type="region of interest" description="Disordered" evidence="4">
    <location>
        <begin position="1614"/>
        <end position="1633"/>
    </location>
</feature>
<feature type="compositionally biased region" description="Basic residues" evidence="4">
    <location>
        <begin position="1482"/>
        <end position="1495"/>
    </location>
</feature>
<feature type="repeat" description="ANK" evidence="3">
    <location>
        <begin position="1166"/>
        <end position="1190"/>
    </location>
</feature>
<evidence type="ECO:0000256" key="4">
    <source>
        <dbReference type="SAM" id="MobiDB-lite"/>
    </source>
</evidence>
<name>A0A3P3YXR5_LEIBR</name>
<feature type="repeat" description="ANK" evidence="3">
    <location>
        <begin position="1202"/>
        <end position="1226"/>
    </location>
</feature>
<feature type="compositionally biased region" description="Gly residues" evidence="4">
    <location>
        <begin position="159"/>
        <end position="172"/>
    </location>
</feature>
<reference evidence="5 6" key="1">
    <citation type="submission" date="2018-09" db="EMBL/GenBank/DDBJ databases">
        <authorList>
            <person name="Peiro R."/>
            <person name="Begona"/>
            <person name="Cbmso G."/>
            <person name="Lopez M."/>
            <person name="Gonzalez S."/>
        </authorList>
    </citation>
    <scope>NUCLEOTIDE SEQUENCE [LARGE SCALE GENOMIC DNA]</scope>
</reference>
<dbReference type="GO" id="GO:0005634">
    <property type="term" value="C:nucleus"/>
    <property type="evidence" value="ECO:0007669"/>
    <property type="project" value="TreeGrafter"/>
</dbReference>
<feature type="region of interest" description="Disordered" evidence="4">
    <location>
        <begin position="139"/>
        <end position="178"/>
    </location>
</feature>
<feature type="compositionally biased region" description="Low complexity" evidence="4">
    <location>
        <begin position="1274"/>
        <end position="1288"/>
    </location>
</feature>
<dbReference type="SUPFAM" id="SSF48403">
    <property type="entry name" value="Ankyrin repeat"/>
    <property type="match status" value="4"/>
</dbReference>
<accession>A0A3P3YXR5</accession>
<dbReference type="Proteomes" id="UP000319462">
    <property type="component" value="Chromosome 5"/>
</dbReference>
<dbReference type="InterPro" id="IPR036770">
    <property type="entry name" value="Ankyrin_rpt-contain_sf"/>
</dbReference>
<dbReference type="EMBL" id="LS997604">
    <property type="protein sequence ID" value="SYZ62763.1"/>
    <property type="molecule type" value="Genomic_DNA"/>
</dbReference>